<reference evidence="4" key="1">
    <citation type="submission" date="2015-02" db="EMBL/GenBank/DDBJ databases">
        <title>Genome sequencing for Strongylocentrotus purpuratus.</title>
        <authorList>
            <person name="Murali S."/>
            <person name="Liu Y."/>
            <person name="Vee V."/>
            <person name="English A."/>
            <person name="Wang M."/>
            <person name="Skinner E."/>
            <person name="Han Y."/>
            <person name="Muzny D.M."/>
            <person name="Worley K.C."/>
            <person name="Gibbs R.A."/>
        </authorList>
    </citation>
    <scope>NUCLEOTIDE SEQUENCE</scope>
</reference>
<evidence type="ECO:0000313" key="4">
    <source>
        <dbReference type="Proteomes" id="UP000007110"/>
    </source>
</evidence>
<evidence type="ECO:0000313" key="3">
    <source>
        <dbReference type="EnsemblMetazoa" id="XP_030854647"/>
    </source>
</evidence>
<dbReference type="KEGG" id="spu:588708"/>
<accession>A0A7M7PNV9</accession>
<dbReference type="RefSeq" id="XP_030854647.1">
    <property type="nucleotide sequence ID" value="XM_030998787.1"/>
</dbReference>
<dbReference type="SMART" id="SM00271">
    <property type="entry name" value="DnaJ"/>
    <property type="match status" value="1"/>
</dbReference>
<dbReference type="InParanoid" id="A0A7M7PNV9"/>
<dbReference type="InterPro" id="IPR052763">
    <property type="entry name" value="DnaJ_C4"/>
</dbReference>
<dbReference type="EnsemblMetazoa" id="XM_030998788">
    <property type="protein sequence ID" value="XP_030854648"/>
    <property type="gene ID" value="LOC588708"/>
</dbReference>
<dbReference type="PANTHER" id="PTHR44825:SF1">
    <property type="entry name" value="DNAJ HOMOLOG SUBFAMILY C MEMBER 4"/>
    <property type="match status" value="1"/>
</dbReference>
<dbReference type="PROSITE" id="PS50076">
    <property type="entry name" value="DNAJ_2"/>
    <property type="match status" value="1"/>
</dbReference>
<proteinExistence type="predicted"/>
<dbReference type="SUPFAM" id="SSF46565">
    <property type="entry name" value="Chaperone J-domain"/>
    <property type="match status" value="1"/>
</dbReference>
<keyword evidence="1" id="KW-0472">Membrane</keyword>
<dbReference type="AlphaFoldDB" id="A0A7M7PNV9"/>
<keyword evidence="1" id="KW-1133">Transmembrane helix</keyword>
<dbReference type="GeneID" id="588708"/>
<dbReference type="PANTHER" id="PTHR44825">
    <property type="match status" value="1"/>
</dbReference>
<keyword evidence="1" id="KW-0812">Transmembrane</keyword>
<dbReference type="EnsemblMetazoa" id="XM_030998787">
    <property type="protein sequence ID" value="XP_030854647"/>
    <property type="gene ID" value="LOC588708"/>
</dbReference>
<name>A0A7M7PNV9_STRPU</name>
<sequence length="248" mass="28826">MPFTNAFMVCSRCQHRLVLQSLNHVRGITTGARMWSQAQPNYYETLGVQKDATNLELKAAYFKLSKVLHPDANPQNPDQHDLFVQLNEAYGILSKSTTRRDYDLSLTRPHIKEIRVHNMDHVSPDNPFGGHTESDWFPRTHIFREGGEEKVNENYYGIKGFRRVKNTYVVYGCVAFIFTGAVFHFFVFKHSSEYATQRLDAKDKKIAELYNQTKERARKNGPKKQMELLRERHNANQMKLAKQLEGET</sequence>
<dbReference type="OMA" id="KHAEFQE"/>
<protein>
    <recommendedName>
        <fullName evidence="2">J domain-containing protein</fullName>
    </recommendedName>
</protein>
<feature type="domain" description="J" evidence="2">
    <location>
        <begin position="41"/>
        <end position="106"/>
    </location>
</feature>
<dbReference type="OrthoDB" id="552049at2759"/>
<evidence type="ECO:0000256" key="1">
    <source>
        <dbReference type="SAM" id="Phobius"/>
    </source>
</evidence>
<dbReference type="Pfam" id="PF00226">
    <property type="entry name" value="DnaJ"/>
    <property type="match status" value="1"/>
</dbReference>
<dbReference type="CDD" id="cd06257">
    <property type="entry name" value="DnaJ"/>
    <property type="match status" value="1"/>
</dbReference>
<dbReference type="FunCoup" id="A0A7M7PNV9">
    <property type="interactions" value="41"/>
</dbReference>
<dbReference type="Proteomes" id="UP000007110">
    <property type="component" value="Unassembled WGS sequence"/>
</dbReference>
<organism evidence="3 4">
    <name type="scientific">Strongylocentrotus purpuratus</name>
    <name type="common">Purple sea urchin</name>
    <dbReference type="NCBI Taxonomy" id="7668"/>
    <lineage>
        <taxon>Eukaryota</taxon>
        <taxon>Metazoa</taxon>
        <taxon>Echinodermata</taxon>
        <taxon>Eleutherozoa</taxon>
        <taxon>Echinozoa</taxon>
        <taxon>Echinoidea</taxon>
        <taxon>Euechinoidea</taxon>
        <taxon>Echinacea</taxon>
        <taxon>Camarodonta</taxon>
        <taxon>Echinidea</taxon>
        <taxon>Strongylocentrotidae</taxon>
        <taxon>Strongylocentrotus</taxon>
    </lineage>
</organism>
<dbReference type="CTD" id="3338"/>
<dbReference type="InterPro" id="IPR001623">
    <property type="entry name" value="DnaJ_domain"/>
</dbReference>
<feature type="transmembrane region" description="Helical" evidence="1">
    <location>
        <begin position="168"/>
        <end position="188"/>
    </location>
</feature>
<dbReference type="Gene3D" id="1.10.287.110">
    <property type="entry name" value="DnaJ domain"/>
    <property type="match status" value="1"/>
</dbReference>
<dbReference type="RefSeq" id="XP_030854648.1">
    <property type="nucleotide sequence ID" value="XM_030998788.1"/>
</dbReference>
<dbReference type="InterPro" id="IPR036869">
    <property type="entry name" value="J_dom_sf"/>
</dbReference>
<keyword evidence="4" id="KW-1185">Reference proteome</keyword>
<dbReference type="PRINTS" id="PR00625">
    <property type="entry name" value="JDOMAIN"/>
</dbReference>
<evidence type="ECO:0000259" key="2">
    <source>
        <dbReference type="PROSITE" id="PS50076"/>
    </source>
</evidence>
<reference evidence="3" key="2">
    <citation type="submission" date="2021-01" db="UniProtKB">
        <authorList>
            <consortium name="EnsemblMetazoa"/>
        </authorList>
    </citation>
    <scope>IDENTIFICATION</scope>
</reference>